<gene>
    <name evidence="2" type="ORF">SAMN05444486_1116</name>
</gene>
<dbReference type="RefSeq" id="WP_089894652.1">
    <property type="nucleotide sequence ID" value="NZ_FNPR01000011.1"/>
</dbReference>
<keyword evidence="1" id="KW-0472">Membrane</keyword>
<feature type="transmembrane region" description="Helical" evidence="1">
    <location>
        <begin position="20"/>
        <end position="43"/>
    </location>
</feature>
<evidence type="ECO:0000256" key="1">
    <source>
        <dbReference type="SAM" id="Phobius"/>
    </source>
</evidence>
<accession>A0A1H3NKL0</accession>
<dbReference type="Proteomes" id="UP000199026">
    <property type="component" value="Unassembled WGS sequence"/>
</dbReference>
<organism evidence="2 3">
    <name type="scientific">Lentibacter algarum</name>
    <dbReference type="NCBI Taxonomy" id="576131"/>
    <lineage>
        <taxon>Bacteria</taxon>
        <taxon>Pseudomonadati</taxon>
        <taxon>Pseudomonadota</taxon>
        <taxon>Alphaproteobacteria</taxon>
        <taxon>Rhodobacterales</taxon>
        <taxon>Roseobacteraceae</taxon>
        <taxon>Lentibacter</taxon>
    </lineage>
</organism>
<name>A0A1H3NKL0_9RHOB</name>
<proteinExistence type="predicted"/>
<dbReference type="EMBL" id="FNPR01000011">
    <property type="protein sequence ID" value="SDY89283.1"/>
    <property type="molecule type" value="Genomic_DNA"/>
</dbReference>
<evidence type="ECO:0000313" key="2">
    <source>
        <dbReference type="EMBL" id="SDY89283.1"/>
    </source>
</evidence>
<keyword evidence="3" id="KW-1185">Reference proteome</keyword>
<evidence type="ECO:0000313" key="3">
    <source>
        <dbReference type="Proteomes" id="UP000199026"/>
    </source>
</evidence>
<reference evidence="2 3" key="1">
    <citation type="submission" date="2016-10" db="EMBL/GenBank/DDBJ databases">
        <authorList>
            <person name="de Groot N.N."/>
        </authorList>
    </citation>
    <scope>NUCLEOTIDE SEQUENCE [LARGE SCALE GENOMIC DNA]</scope>
    <source>
        <strain evidence="2 3">DSM 24677</strain>
    </source>
</reference>
<keyword evidence="1" id="KW-0812">Transmembrane</keyword>
<protein>
    <submittedName>
        <fullName evidence="2">Uncharacterized protein</fullName>
    </submittedName>
</protein>
<dbReference type="GeneID" id="78126056"/>
<dbReference type="AlphaFoldDB" id="A0A1H3NKL0"/>
<keyword evidence="1" id="KW-1133">Transmembrane helix</keyword>
<sequence length="70" mass="7872">MSSSFYADVFKVHHHSTITIGVPTFIPFVLPVLACAVLPYKFIYHFDKTSAQKWFNAYQASSSSIRLGMA</sequence>